<dbReference type="Gene3D" id="3.40.50.2000">
    <property type="entry name" value="Glycogen Phosphorylase B"/>
    <property type="match status" value="2"/>
</dbReference>
<name>A0A2I1DNS7_9PROT</name>
<evidence type="ECO:0000313" key="4">
    <source>
        <dbReference type="Proteomes" id="UP000234329"/>
    </source>
</evidence>
<feature type="domain" description="Glycosyltransferase subfamily 4-like N-terminal" evidence="2">
    <location>
        <begin position="15"/>
        <end position="156"/>
    </location>
</feature>
<reference evidence="3 4" key="1">
    <citation type="submission" date="2017-03" db="EMBL/GenBank/DDBJ databases">
        <title>Draft genime sequence of the acidophilic sulfur-oxidizing bacterium Acidithiobacillus sp. SH, isolated from seawater.</title>
        <authorList>
            <person name="Sharmin S."/>
            <person name="Tokuhisa M."/>
            <person name="Kanao T."/>
            <person name="Kamimura K."/>
        </authorList>
    </citation>
    <scope>NUCLEOTIDE SEQUENCE [LARGE SCALE GENOMIC DNA]</scope>
    <source>
        <strain evidence="3 4">SH</strain>
    </source>
</reference>
<protein>
    <submittedName>
        <fullName evidence="3">Glycosyltransferase</fullName>
    </submittedName>
</protein>
<keyword evidence="4" id="KW-1185">Reference proteome</keyword>
<dbReference type="CDD" id="cd03801">
    <property type="entry name" value="GT4_PimA-like"/>
    <property type="match status" value="1"/>
</dbReference>
<gene>
    <name evidence="3" type="ORF">B1757_04160</name>
</gene>
<dbReference type="FunCoup" id="A0A2I1DNS7">
    <property type="interactions" value="258"/>
</dbReference>
<feature type="domain" description="Glycosyl transferase family 1" evidence="1">
    <location>
        <begin position="165"/>
        <end position="323"/>
    </location>
</feature>
<dbReference type="SUPFAM" id="SSF53756">
    <property type="entry name" value="UDP-Glycosyltransferase/glycogen phosphorylase"/>
    <property type="match status" value="1"/>
</dbReference>
<dbReference type="OrthoDB" id="5289599at2"/>
<dbReference type="RefSeq" id="WP_101537221.1">
    <property type="nucleotide sequence ID" value="NZ_MXAV01000013.1"/>
</dbReference>
<dbReference type="Proteomes" id="UP000234329">
    <property type="component" value="Unassembled WGS sequence"/>
</dbReference>
<dbReference type="Pfam" id="PF00534">
    <property type="entry name" value="Glycos_transf_1"/>
    <property type="match status" value="1"/>
</dbReference>
<dbReference type="PANTHER" id="PTHR12526">
    <property type="entry name" value="GLYCOSYLTRANSFERASE"/>
    <property type="match status" value="1"/>
</dbReference>
<comment type="caution">
    <text evidence="3">The sequence shown here is derived from an EMBL/GenBank/DDBJ whole genome shotgun (WGS) entry which is preliminary data.</text>
</comment>
<dbReference type="Pfam" id="PF13439">
    <property type="entry name" value="Glyco_transf_4"/>
    <property type="match status" value="1"/>
</dbReference>
<dbReference type="AlphaFoldDB" id="A0A2I1DNS7"/>
<dbReference type="GO" id="GO:0016757">
    <property type="term" value="F:glycosyltransferase activity"/>
    <property type="evidence" value="ECO:0007669"/>
    <property type="project" value="InterPro"/>
</dbReference>
<dbReference type="InParanoid" id="A0A2I1DNS7"/>
<evidence type="ECO:0000259" key="1">
    <source>
        <dbReference type="Pfam" id="PF00534"/>
    </source>
</evidence>
<evidence type="ECO:0000259" key="2">
    <source>
        <dbReference type="Pfam" id="PF13439"/>
    </source>
</evidence>
<sequence length="349" mass="38991">MRILHITNHVLEIGNGIVNVAVDLACTQSAMGHEVFYASGGGEYENLLNQHGVKHRVMGFSKSLLRTPKMLINLERIMTEARPDVIHAHMMTGALLSKLLRVGRRYRLVTHVHNEFQKSARVMSVGDAVIAVSAAVSRSMAERGIPVKKLHVIRNGTIHSPRMRSVETKVLQHPAIVTVAGMYERKGIRDLIEAFTNLPSETPGHLYLVGDGPDRGIFEDLAKKSSRKDQIHFEGFQSQPQAYLKSADIFVLASRKDPFPLVIPEARENACAIIASKVDGIPEALEDGRAGQLFDPGDVDALTSYLYQFLCDQDLRTQFAERSHTHIDWLTVQRMTDETLNLYEMVMLS</sequence>
<evidence type="ECO:0000313" key="3">
    <source>
        <dbReference type="EMBL" id="PKY11519.1"/>
    </source>
</evidence>
<dbReference type="InterPro" id="IPR028098">
    <property type="entry name" value="Glyco_trans_4-like_N"/>
</dbReference>
<dbReference type="EMBL" id="MXAV01000013">
    <property type="protein sequence ID" value="PKY11519.1"/>
    <property type="molecule type" value="Genomic_DNA"/>
</dbReference>
<accession>A0A2I1DNS7</accession>
<proteinExistence type="predicted"/>
<organism evidence="3 4">
    <name type="scientific">Acidithiobacillus marinus</name>
    <dbReference type="NCBI Taxonomy" id="187490"/>
    <lineage>
        <taxon>Bacteria</taxon>
        <taxon>Pseudomonadati</taxon>
        <taxon>Pseudomonadota</taxon>
        <taxon>Acidithiobacillia</taxon>
        <taxon>Acidithiobacillales</taxon>
        <taxon>Acidithiobacillaceae</taxon>
        <taxon>Acidithiobacillus</taxon>
    </lineage>
</organism>
<dbReference type="InterPro" id="IPR001296">
    <property type="entry name" value="Glyco_trans_1"/>
</dbReference>
<keyword evidence="3" id="KW-0808">Transferase</keyword>
<dbReference type="PANTHER" id="PTHR12526:SF630">
    <property type="entry name" value="GLYCOSYLTRANSFERASE"/>
    <property type="match status" value="1"/>
</dbReference>